<evidence type="ECO:0000259" key="1">
    <source>
        <dbReference type="PROSITE" id="PS51485"/>
    </source>
</evidence>
<feature type="domain" description="Phytocyanin" evidence="1">
    <location>
        <begin position="1"/>
        <end position="73"/>
    </location>
</feature>
<organism evidence="2 3">
    <name type="scientific">Gossypium harknessii</name>
    <dbReference type="NCBI Taxonomy" id="34285"/>
    <lineage>
        <taxon>Eukaryota</taxon>
        <taxon>Viridiplantae</taxon>
        <taxon>Streptophyta</taxon>
        <taxon>Embryophyta</taxon>
        <taxon>Tracheophyta</taxon>
        <taxon>Spermatophyta</taxon>
        <taxon>Magnoliopsida</taxon>
        <taxon>eudicotyledons</taxon>
        <taxon>Gunneridae</taxon>
        <taxon>Pentapetalae</taxon>
        <taxon>rosids</taxon>
        <taxon>malvids</taxon>
        <taxon>Malvales</taxon>
        <taxon>Malvaceae</taxon>
        <taxon>Malvoideae</taxon>
        <taxon>Gossypium</taxon>
    </lineage>
</organism>
<dbReference type="Pfam" id="PF02298">
    <property type="entry name" value="Cu_bind_like"/>
    <property type="match status" value="1"/>
</dbReference>
<accession>A0A7J9HLI6</accession>
<dbReference type="OrthoDB" id="959565at2759"/>
<dbReference type="PANTHER" id="PTHR33021:SF197">
    <property type="entry name" value="EARLY NODULIN-LIKE PROTEIN 13"/>
    <property type="match status" value="1"/>
</dbReference>
<evidence type="ECO:0000313" key="3">
    <source>
        <dbReference type="Proteomes" id="UP000593560"/>
    </source>
</evidence>
<name>A0A7J9HLI6_9ROSI</name>
<gene>
    <name evidence="2" type="ORF">Gohar_002658</name>
</gene>
<evidence type="ECO:0000313" key="2">
    <source>
        <dbReference type="EMBL" id="MBA0810691.1"/>
    </source>
</evidence>
<proteinExistence type="predicted"/>
<dbReference type="PROSITE" id="PS51485">
    <property type="entry name" value="PHYTOCYANIN"/>
    <property type="match status" value="1"/>
</dbReference>
<dbReference type="InterPro" id="IPR039391">
    <property type="entry name" value="Phytocyanin-like"/>
</dbReference>
<dbReference type="EMBL" id="JABFAD010000010">
    <property type="protein sequence ID" value="MBA0810691.1"/>
    <property type="molecule type" value="Genomic_DNA"/>
</dbReference>
<dbReference type="AlphaFoldDB" id="A0A7J9HLI6"/>
<dbReference type="InterPro" id="IPR008972">
    <property type="entry name" value="Cupredoxin"/>
</dbReference>
<dbReference type="Proteomes" id="UP000593560">
    <property type="component" value="Unassembled WGS sequence"/>
</dbReference>
<dbReference type="Gene3D" id="2.60.40.420">
    <property type="entry name" value="Cupredoxins - blue copper proteins"/>
    <property type="match status" value="1"/>
</dbReference>
<dbReference type="SUPFAM" id="SSF49503">
    <property type="entry name" value="Cupredoxins"/>
    <property type="match status" value="1"/>
</dbReference>
<reference evidence="2 3" key="1">
    <citation type="journal article" date="2019" name="Genome Biol. Evol.">
        <title>Insights into the evolution of the New World diploid cottons (Gossypium, subgenus Houzingenia) based on genome sequencing.</title>
        <authorList>
            <person name="Grover C.E."/>
            <person name="Arick M.A. 2nd"/>
            <person name="Thrash A."/>
            <person name="Conover J.L."/>
            <person name="Sanders W.S."/>
            <person name="Peterson D.G."/>
            <person name="Frelichowski J.E."/>
            <person name="Scheffler J.A."/>
            <person name="Scheffler B.E."/>
            <person name="Wendel J.F."/>
        </authorList>
    </citation>
    <scope>NUCLEOTIDE SEQUENCE [LARGE SCALE GENOMIC DNA]</scope>
    <source>
        <strain evidence="2">0</strain>
        <tissue evidence="2">Leaf</tissue>
    </source>
</reference>
<keyword evidence="3" id="KW-1185">Reference proteome</keyword>
<sequence length="120" mass="13040">MGERFRPKEGTWPTVIFTHRHEAYVSCNTSNPIAEYEDGSTKVMLQQSGPFYFTRGAKGHCEQGQKLVVVMLSPRHRYTGISPAPSPADFEGPAIAPTSNASGLKAGLLVTLLPLILVVL</sequence>
<comment type="caution">
    <text evidence="2">The sequence shown here is derived from an EMBL/GenBank/DDBJ whole genome shotgun (WGS) entry which is preliminary data.</text>
</comment>
<dbReference type="InterPro" id="IPR003245">
    <property type="entry name" value="Phytocyanin_dom"/>
</dbReference>
<dbReference type="GO" id="GO:0005886">
    <property type="term" value="C:plasma membrane"/>
    <property type="evidence" value="ECO:0007669"/>
    <property type="project" value="TreeGrafter"/>
</dbReference>
<protein>
    <recommendedName>
        <fullName evidence="1">Phytocyanin domain-containing protein</fullName>
    </recommendedName>
</protein>
<dbReference type="GO" id="GO:0009055">
    <property type="term" value="F:electron transfer activity"/>
    <property type="evidence" value="ECO:0007669"/>
    <property type="project" value="InterPro"/>
</dbReference>
<dbReference type="PANTHER" id="PTHR33021">
    <property type="entry name" value="BLUE COPPER PROTEIN"/>
    <property type="match status" value="1"/>
</dbReference>